<evidence type="ECO:0000256" key="9">
    <source>
        <dbReference type="ARBA" id="ARBA00022840"/>
    </source>
</evidence>
<dbReference type="GO" id="GO:0005524">
    <property type="term" value="F:ATP binding"/>
    <property type="evidence" value="ECO:0007669"/>
    <property type="project" value="UniProtKB-UniRule"/>
</dbReference>
<dbReference type="SUPFAM" id="SSF52374">
    <property type="entry name" value="Nucleotidylyl transferase"/>
    <property type="match status" value="1"/>
</dbReference>
<dbReference type="GO" id="GO:0004817">
    <property type="term" value="F:cysteine-tRNA ligase activity"/>
    <property type="evidence" value="ECO:0007669"/>
    <property type="project" value="UniProtKB-UniRule"/>
</dbReference>
<organism evidence="15 16">
    <name type="scientific">Zhenpiania hominis</name>
    <dbReference type="NCBI Taxonomy" id="2763644"/>
    <lineage>
        <taxon>Bacteria</taxon>
        <taxon>Bacillati</taxon>
        <taxon>Bacillota</taxon>
        <taxon>Clostridia</taxon>
        <taxon>Peptostreptococcales</taxon>
        <taxon>Anaerovoracaceae</taxon>
        <taxon>Zhenpiania</taxon>
    </lineage>
</organism>
<evidence type="ECO:0000256" key="7">
    <source>
        <dbReference type="ARBA" id="ARBA00022741"/>
    </source>
</evidence>
<dbReference type="AlphaFoldDB" id="A0A923SQ88"/>
<dbReference type="Proteomes" id="UP000602647">
    <property type="component" value="Unassembled WGS sequence"/>
</dbReference>
<evidence type="ECO:0000256" key="12">
    <source>
        <dbReference type="ARBA" id="ARBA00047398"/>
    </source>
</evidence>
<dbReference type="Gene3D" id="3.40.50.620">
    <property type="entry name" value="HUPs"/>
    <property type="match status" value="1"/>
</dbReference>
<protein>
    <recommendedName>
        <fullName evidence="13">Cysteine--tRNA ligase</fullName>
        <ecNumber evidence="13">6.1.1.16</ecNumber>
    </recommendedName>
    <alternativeName>
        <fullName evidence="13">Cysteinyl-tRNA synthetase</fullName>
        <shortName evidence="13">CysRS</shortName>
    </alternativeName>
</protein>
<comment type="subcellular location">
    <subcellularLocation>
        <location evidence="1 13">Cytoplasm</location>
    </subcellularLocation>
</comment>
<dbReference type="RefSeq" id="WP_187302470.1">
    <property type="nucleotide sequence ID" value="NZ_CBCTON010000013.1"/>
</dbReference>
<dbReference type="InterPro" id="IPR015803">
    <property type="entry name" value="Cys-tRNA-ligase"/>
</dbReference>
<dbReference type="SMART" id="SM00840">
    <property type="entry name" value="DALR_2"/>
    <property type="match status" value="1"/>
</dbReference>
<keyword evidence="8 13" id="KW-0862">Zinc</keyword>
<dbReference type="SUPFAM" id="SSF47323">
    <property type="entry name" value="Anticodon-binding domain of a subclass of class I aminoacyl-tRNA synthetases"/>
    <property type="match status" value="1"/>
</dbReference>
<evidence type="ECO:0000313" key="15">
    <source>
        <dbReference type="EMBL" id="MBC6679362.1"/>
    </source>
</evidence>
<feature type="short sequence motif" description="'KMSKS' region" evidence="13">
    <location>
        <begin position="265"/>
        <end position="269"/>
    </location>
</feature>
<keyword evidence="4 13" id="KW-0963">Cytoplasm</keyword>
<evidence type="ECO:0000256" key="11">
    <source>
        <dbReference type="ARBA" id="ARBA00023146"/>
    </source>
</evidence>
<dbReference type="NCBIfam" id="TIGR00435">
    <property type="entry name" value="cysS"/>
    <property type="match status" value="1"/>
</dbReference>
<evidence type="ECO:0000313" key="16">
    <source>
        <dbReference type="Proteomes" id="UP000602647"/>
    </source>
</evidence>
<evidence type="ECO:0000256" key="3">
    <source>
        <dbReference type="ARBA" id="ARBA00011245"/>
    </source>
</evidence>
<sequence>MKIYNTLTRKKEEFVPIDKDEVKIYVCGPTVYNYFHIGNARPFVVFDTLRKYLEYRGYNVKFVQNFTDVDDKIINKAREEGVPAGEVSEKYIEEYYKDAASLNVKKATVHPKVTENMDQIIAFVKDLIDLGYAYEVDGDVYYSTRAFKEYGKLSGQNIEDLEAGARIEVGEKKKDPLDFALWKARKTEDEIAWESPWGMGRPGWHIECSTMSKRYLGDTIDIHAGGQDLAFPHHENEIAQSEAHSGKKFANYWMHNGYITIDNEKMSKSKGNFFTVRDILKSYDGEVIRFFLLSGHYRNPINFSDSLMEQAQNALSRMRNAKSNLNHLIHTCQGKMTEKERTALEGFDKYRQEFIRAMDDDLNTADAISAIFELITAINTAVKDGSSKEFAEKSMETLMELADVLGLLQQDKEEAPIDDEIKALVEERQEARKNKNFARADEIRDLLKERGITLKDTPQGVQIIKE</sequence>
<dbReference type="FunFam" id="3.40.50.620:FF:000009">
    <property type="entry name" value="Cysteine--tRNA ligase"/>
    <property type="match status" value="1"/>
</dbReference>
<feature type="binding site" evidence="13">
    <location>
        <position position="208"/>
    </location>
    <ligand>
        <name>Zn(2+)</name>
        <dbReference type="ChEBI" id="CHEBI:29105"/>
    </ligand>
</feature>
<evidence type="ECO:0000256" key="5">
    <source>
        <dbReference type="ARBA" id="ARBA00022598"/>
    </source>
</evidence>
<feature type="short sequence motif" description="'HIGH' region" evidence="13">
    <location>
        <begin position="29"/>
        <end position="39"/>
    </location>
</feature>
<evidence type="ECO:0000256" key="4">
    <source>
        <dbReference type="ARBA" id="ARBA00022490"/>
    </source>
</evidence>
<keyword evidence="9 13" id="KW-0067">ATP-binding</keyword>
<dbReference type="HAMAP" id="MF_00041">
    <property type="entry name" value="Cys_tRNA_synth"/>
    <property type="match status" value="1"/>
</dbReference>
<dbReference type="InterPro" id="IPR015273">
    <property type="entry name" value="Cys-tRNA-synt_Ia_DALR"/>
</dbReference>
<feature type="binding site" evidence="13">
    <location>
        <position position="268"/>
    </location>
    <ligand>
        <name>ATP</name>
        <dbReference type="ChEBI" id="CHEBI:30616"/>
    </ligand>
</feature>
<proteinExistence type="inferred from homology"/>
<dbReference type="GO" id="GO:0006423">
    <property type="term" value="P:cysteinyl-tRNA aminoacylation"/>
    <property type="evidence" value="ECO:0007669"/>
    <property type="project" value="UniProtKB-UniRule"/>
</dbReference>
<dbReference type="InterPro" id="IPR032678">
    <property type="entry name" value="tRNA-synt_1_cat_dom"/>
</dbReference>
<dbReference type="InterPro" id="IPR056411">
    <property type="entry name" value="CysS_C"/>
</dbReference>
<dbReference type="InterPro" id="IPR014729">
    <property type="entry name" value="Rossmann-like_a/b/a_fold"/>
</dbReference>
<keyword evidence="11 13" id="KW-0030">Aminoacyl-tRNA synthetase</keyword>
<comment type="caution">
    <text evidence="15">The sequence shown here is derived from an EMBL/GenBank/DDBJ whole genome shotgun (WGS) entry which is preliminary data.</text>
</comment>
<dbReference type="Pfam" id="PF01406">
    <property type="entry name" value="tRNA-synt_1e"/>
    <property type="match status" value="1"/>
</dbReference>
<dbReference type="GO" id="GO:0005829">
    <property type="term" value="C:cytosol"/>
    <property type="evidence" value="ECO:0007669"/>
    <property type="project" value="TreeGrafter"/>
</dbReference>
<dbReference type="Pfam" id="PF09190">
    <property type="entry name" value="DALR_2"/>
    <property type="match status" value="1"/>
</dbReference>
<dbReference type="EMBL" id="JACRYT010000004">
    <property type="protein sequence ID" value="MBC6679362.1"/>
    <property type="molecule type" value="Genomic_DNA"/>
</dbReference>
<keyword evidence="7 13" id="KW-0547">Nucleotide-binding</keyword>
<feature type="binding site" evidence="13">
    <location>
        <position position="237"/>
    </location>
    <ligand>
        <name>Zn(2+)</name>
        <dbReference type="ChEBI" id="CHEBI:29105"/>
    </ligand>
</feature>
<evidence type="ECO:0000256" key="2">
    <source>
        <dbReference type="ARBA" id="ARBA00005594"/>
    </source>
</evidence>
<comment type="cofactor">
    <cofactor evidence="13">
        <name>Zn(2+)</name>
        <dbReference type="ChEBI" id="CHEBI:29105"/>
    </cofactor>
    <text evidence="13">Binds 1 zinc ion per subunit.</text>
</comment>
<keyword evidence="6 13" id="KW-0479">Metal-binding</keyword>
<feature type="binding site" evidence="13">
    <location>
        <position position="27"/>
    </location>
    <ligand>
        <name>Zn(2+)</name>
        <dbReference type="ChEBI" id="CHEBI:29105"/>
    </ligand>
</feature>
<feature type="domain" description="Cysteinyl-tRNA synthetase class Ia DALR" evidence="14">
    <location>
        <begin position="353"/>
        <end position="416"/>
    </location>
</feature>
<dbReference type="EC" id="6.1.1.16" evidence="13"/>
<evidence type="ECO:0000256" key="8">
    <source>
        <dbReference type="ARBA" id="ARBA00022833"/>
    </source>
</evidence>
<accession>A0A923SQ88</accession>
<dbReference type="CDD" id="cd00672">
    <property type="entry name" value="CysRS_core"/>
    <property type="match status" value="1"/>
</dbReference>
<name>A0A923SQ88_9FIRM</name>
<evidence type="ECO:0000256" key="1">
    <source>
        <dbReference type="ARBA" id="ARBA00004496"/>
    </source>
</evidence>
<evidence type="ECO:0000256" key="13">
    <source>
        <dbReference type="HAMAP-Rule" id="MF_00041"/>
    </source>
</evidence>
<keyword evidence="16" id="KW-1185">Reference proteome</keyword>
<dbReference type="PANTHER" id="PTHR10890:SF3">
    <property type="entry name" value="CYSTEINE--TRNA LIGASE, CYTOPLASMIC"/>
    <property type="match status" value="1"/>
</dbReference>
<comment type="catalytic activity">
    <reaction evidence="12 13">
        <text>tRNA(Cys) + L-cysteine + ATP = L-cysteinyl-tRNA(Cys) + AMP + diphosphate</text>
        <dbReference type="Rhea" id="RHEA:17773"/>
        <dbReference type="Rhea" id="RHEA-COMP:9661"/>
        <dbReference type="Rhea" id="RHEA-COMP:9679"/>
        <dbReference type="ChEBI" id="CHEBI:30616"/>
        <dbReference type="ChEBI" id="CHEBI:33019"/>
        <dbReference type="ChEBI" id="CHEBI:35235"/>
        <dbReference type="ChEBI" id="CHEBI:78442"/>
        <dbReference type="ChEBI" id="CHEBI:78517"/>
        <dbReference type="ChEBI" id="CHEBI:456215"/>
        <dbReference type="EC" id="6.1.1.16"/>
    </reaction>
</comment>
<evidence type="ECO:0000259" key="14">
    <source>
        <dbReference type="SMART" id="SM00840"/>
    </source>
</evidence>
<dbReference type="InterPro" id="IPR024909">
    <property type="entry name" value="Cys-tRNA/MSH_ligase"/>
</dbReference>
<comment type="similarity">
    <text evidence="2 13">Belongs to the class-I aminoacyl-tRNA synthetase family.</text>
</comment>
<feature type="binding site" evidence="13">
    <location>
        <position position="233"/>
    </location>
    <ligand>
        <name>Zn(2+)</name>
        <dbReference type="ChEBI" id="CHEBI:29105"/>
    </ligand>
</feature>
<reference evidence="15" key="1">
    <citation type="submission" date="2020-08" db="EMBL/GenBank/DDBJ databases">
        <title>Genome public.</title>
        <authorList>
            <person name="Liu C."/>
            <person name="Sun Q."/>
        </authorList>
    </citation>
    <scope>NUCLEOTIDE SEQUENCE</scope>
    <source>
        <strain evidence="15">BX12</strain>
    </source>
</reference>
<comment type="subunit">
    <text evidence="3 13">Monomer.</text>
</comment>
<dbReference type="Pfam" id="PF23493">
    <property type="entry name" value="CysS_C"/>
    <property type="match status" value="1"/>
</dbReference>
<evidence type="ECO:0000256" key="6">
    <source>
        <dbReference type="ARBA" id="ARBA00022723"/>
    </source>
</evidence>
<dbReference type="PANTHER" id="PTHR10890">
    <property type="entry name" value="CYSTEINYL-TRNA SYNTHETASE"/>
    <property type="match status" value="1"/>
</dbReference>
<dbReference type="PRINTS" id="PR00983">
    <property type="entry name" value="TRNASYNTHCYS"/>
</dbReference>
<gene>
    <name evidence="13" type="primary">cysS</name>
    <name evidence="15" type="ORF">H9L42_05935</name>
</gene>
<evidence type="ECO:0000256" key="10">
    <source>
        <dbReference type="ARBA" id="ARBA00022917"/>
    </source>
</evidence>
<dbReference type="InterPro" id="IPR009080">
    <property type="entry name" value="tRNAsynth_Ia_anticodon-bd"/>
</dbReference>
<keyword evidence="10 13" id="KW-0648">Protein biosynthesis</keyword>
<dbReference type="GO" id="GO:0008270">
    <property type="term" value="F:zinc ion binding"/>
    <property type="evidence" value="ECO:0007669"/>
    <property type="project" value="UniProtKB-UniRule"/>
</dbReference>
<keyword evidence="5 13" id="KW-0436">Ligase</keyword>
<dbReference type="Gene3D" id="1.20.120.1910">
    <property type="entry name" value="Cysteine-tRNA ligase, C-terminal anti-codon recognition domain"/>
    <property type="match status" value="1"/>
</dbReference>